<accession>A0A371C4F4</accession>
<evidence type="ECO:0000313" key="1">
    <source>
        <dbReference type="EMBL" id="RDW25199.1"/>
    </source>
</evidence>
<proteinExistence type="predicted"/>
<dbReference type="EMBL" id="KZ859009">
    <property type="protein sequence ID" value="RDW25199.1"/>
    <property type="molecule type" value="Genomic_DNA"/>
</dbReference>
<organism evidence="1 2">
    <name type="scientific">Yarrowia lipolytica</name>
    <name type="common">Candida lipolytica</name>
    <dbReference type="NCBI Taxonomy" id="4952"/>
    <lineage>
        <taxon>Eukaryota</taxon>
        <taxon>Fungi</taxon>
        <taxon>Dikarya</taxon>
        <taxon>Ascomycota</taxon>
        <taxon>Saccharomycotina</taxon>
        <taxon>Dipodascomycetes</taxon>
        <taxon>Dipodascales</taxon>
        <taxon>Dipodascales incertae sedis</taxon>
        <taxon>Yarrowia</taxon>
    </lineage>
</organism>
<name>A0A371C4F4_YARLL</name>
<protein>
    <submittedName>
        <fullName evidence="1">Uncharacterized protein</fullName>
    </submittedName>
</protein>
<dbReference type="AlphaFoldDB" id="A0A371C4F4"/>
<gene>
    <name evidence="1" type="ORF">B0I71DRAFT_175429</name>
</gene>
<sequence>MFLFCCSSSAGCLTILNCSVSLYQRWMQIPPSQRIIAAAFTGILAYGGMKITDYFNEQGDIEREAQALVLKEHQKINQAVANDLRKDE</sequence>
<dbReference type="Proteomes" id="UP000256601">
    <property type="component" value="Unassembled WGS sequence"/>
</dbReference>
<evidence type="ECO:0000313" key="2">
    <source>
        <dbReference type="Proteomes" id="UP000256601"/>
    </source>
</evidence>
<reference evidence="1 2" key="1">
    <citation type="submission" date="2018-07" db="EMBL/GenBank/DDBJ databases">
        <title>Draft Genome Assemblies for Five Robust Yarrowia lipolytica Strains Exhibiting High Lipid Production and Pentose Sugar Utilization and Sugar Alcohol Secretion from Undetoxified Lignocellulosic Biomass Hydrolysates.</title>
        <authorList>
            <consortium name="DOE Joint Genome Institute"/>
            <person name="Walker C."/>
            <person name="Ryu S."/>
            <person name="Na H."/>
            <person name="Zane M."/>
            <person name="LaButti K."/>
            <person name="Lipzen A."/>
            <person name="Haridas S."/>
            <person name="Barry K."/>
            <person name="Grigoriev I.V."/>
            <person name="Quarterman J."/>
            <person name="Slininger P."/>
            <person name="Dien B."/>
            <person name="Trinh C.T."/>
        </authorList>
    </citation>
    <scope>NUCLEOTIDE SEQUENCE [LARGE SCALE GENOMIC DNA]</scope>
    <source>
        <strain evidence="1 2">YB392</strain>
    </source>
</reference>